<dbReference type="SUPFAM" id="SSF51045">
    <property type="entry name" value="WW domain"/>
    <property type="match status" value="1"/>
</dbReference>
<dbReference type="Gene3D" id="2.20.70.10">
    <property type="match status" value="1"/>
</dbReference>
<dbReference type="AlphaFoldDB" id="A0A1U7LRK3"/>
<dbReference type="OrthoDB" id="2444812at2759"/>
<keyword evidence="4" id="KW-1185">Reference proteome</keyword>
<dbReference type="CDD" id="cd00201">
    <property type="entry name" value="WW"/>
    <property type="match status" value="1"/>
</dbReference>
<protein>
    <recommendedName>
        <fullName evidence="2">WW domain-containing protein</fullName>
    </recommendedName>
</protein>
<gene>
    <name evidence="3" type="ORF">NEOLI_004195</name>
</gene>
<keyword evidence="1" id="KW-0175">Coiled coil</keyword>
<feature type="coiled-coil region" evidence="1">
    <location>
        <begin position="90"/>
        <end position="153"/>
    </location>
</feature>
<reference evidence="3 4" key="1">
    <citation type="submission" date="2016-04" db="EMBL/GenBank/DDBJ databases">
        <title>Evolutionary innovation and constraint leading to complex multicellularity in the Ascomycota.</title>
        <authorList>
            <person name="Cisse O."/>
            <person name="Nguyen A."/>
            <person name="Hewitt D.A."/>
            <person name="Jedd G."/>
            <person name="Stajich J.E."/>
        </authorList>
    </citation>
    <scope>NUCLEOTIDE SEQUENCE [LARGE SCALE GENOMIC DNA]</scope>
    <source>
        <strain evidence="3 4">DAH-3</strain>
    </source>
</reference>
<evidence type="ECO:0000259" key="2">
    <source>
        <dbReference type="PROSITE" id="PS50020"/>
    </source>
</evidence>
<sequence>MSGQELPSGWIQQFDSVHQTAFYVNVVNGESQWEVPDRVAKGWSAEVDISVSRTKTYCAPKYAPKCAPGNRGLGGMIHRVEGAVKEKWTGHEEKKEIKKEEKEIKKEEKEIKKEEKEIKKTEEVAVIAALHEQKKKEKKLKKEEKRAKRARERSLLCSEEEKIAYDLKLKERKLKKKLEGKDKGKWTLE</sequence>
<comment type="caution">
    <text evidence="3">The sequence shown here is derived from an EMBL/GenBank/DDBJ whole genome shotgun (WGS) entry which is preliminary data.</text>
</comment>
<dbReference type="PROSITE" id="PS50020">
    <property type="entry name" value="WW_DOMAIN_2"/>
    <property type="match status" value="1"/>
</dbReference>
<dbReference type="PROSITE" id="PS01159">
    <property type="entry name" value="WW_DOMAIN_1"/>
    <property type="match status" value="1"/>
</dbReference>
<dbReference type="InterPro" id="IPR001202">
    <property type="entry name" value="WW_dom"/>
</dbReference>
<dbReference type="Pfam" id="PF00397">
    <property type="entry name" value="WW"/>
    <property type="match status" value="1"/>
</dbReference>
<evidence type="ECO:0000256" key="1">
    <source>
        <dbReference type="SAM" id="Coils"/>
    </source>
</evidence>
<organism evidence="3 4">
    <name type="scientific">Neolecta irregularis (strain DAH-3)</name>
    <dbReference type="NCBI Taxonomy" id="1198029"/>
    <lineage>
        <taxon>Eukaryota</taxon>
        <taxon>Fungi</taxon>
        <taxon>Dikarya</taxon>
        <taxon>Ascomycota</taxon>
        <taxon>Taphrinomycotina</taxon>
        <taxon>Neolectales</taxon>
        <taxon>Neolectaceae</taxon>
        <taxon>Neolecta</taxon>
    </lineage>
</organism>
<feature type="domain" description="WW" evidence="2">
    <location>
        <begin position="4"/>
        <end position="38"/>
    </location>
</feature>
<dbReference type="SMART" id="SM00456">
    <property type="entry name" value="WW"/>
    <property type="match status" value="1"/>
</dbReference>
<name>A0A1U7LRK3_NEOID</name>
<accession>A0A1U7LRK3</accession>
<dbReference type="InterPro" id="IPR036020">
    <property type="entry name" value="WW_dom_sf"/>
</dbReference>
<proteinExistence type="predicted"/>
<dbReference type="EMBL" id="LXFE01000452">
    <property type="protein sequence ID" value="OLL25287.1"/>
    <property type="molecule type" value="Genomic_DNA"/>
</dbReference>
<evidence type="ECO:0000313" key="4">
    <source>
        <dbReference type="Proteomes" id="UP000186594"/>
    </source>
</evidence>
<evidence type="ECO:0000313" key="3">
    <source>
        <dbReference type="EMBL" id="OLL25287.1"/>
    </source>
</evidence>
<dbReference type="Proteomes" id="UP000186594">
    <property type="component" value="Unassembled WGS sequence"/>
</dbReference>